<name>A0A061FLC6_THECC</name>
<organism evidence="1 2">
    <name type="scientific">Theobroma cacao</name>
    <name type="common">Cacao</name>
    <name type="synonym">Cocoa</name>
    <dbReference type="NCBI Taxonomy" id="3641"/>
    <lineage>
        <taxon>Eukaryota</taxon>
        <taxon>Viridiplantae</taxon>
        <taxon>Streptophyta</taxon>
        <taxon>Embryophyta</taxon>
        <taxon>Tracheophyta</taxon>
        <taxon>Spermatophyta</taxon>
        <taxon>Magnoliopsida</taxon>
        <taxon>eudicotyledons</taxon>
        <taxon>Gunneridae</taxon>
        <taxon>Pentapetalae</taxon>
        <taxon>rosids</taxon>
        <taxon>malvids</taxon>
        <taxon>Malvales</taxon>
        <taxon>Malvaceae</taxon>
        <taxon>Byttnerioideae</taxon>
        <taxon>Theobroma</taxon>
    </lineage>
</organism>
<dbReference type="EMBL" id="CM001888">
    <property type="protein sequence ID" value="EOY17673.1"/>
    <property type="molecule type" value="Genomic_DNA"/>
</dbReference>
<accession>A0A061FLC6</accession>
<dbReference type="Gramene" id="EOY17673">
    <property type="protein sequence ID" value="EOY17673"/>
    <property type="gene ID" value="TCM_042441"/>
</dbReference>
<sequence length="110" mass="12431">MNISSHSLMVIRTVIQNLIIATFVKKKEIQNIGFIIVQDVTIQLILSVFSKNTHLSSSGAYTQKEIIHTPSLWSRRFIITQNAINVVSFVLIWLLNVKRLDAIILSIGNV</sequence>
<keyword evidence="2" id="KW-1185">Reference proteome</keyword>
<dbReference type="HOGENOM" id="CLU_152866_0_0_1"/>
<proteinExistence type="predicted"/>
<reference evidence="1 2" key="1">
    <citation type="journal article" date="2013" name="Genome Biol.">
        <title>The genome sequence of the most widely cultivated cacao type and its use to identify candidate genes regulating pod color.</title>
        <authorList>
            <person name="Motamayor J.C."/>
            <person name="Mockaitis K."/>
            <person name="Schmutz J."/>
            <person name="Haiminen N."/>
            <person name="Iii D.L."/>
            <person name="Cornejo O."/>
            <person name="Findley S.D."/>
            <person name="Zheng P."/>
            <person name="Utro F."/>
            <person name="Royaert S."/>
            <person name="Saski C."/>
            <person name="Jenkins J."/>
            <person name="Podicheti R."/>
            <person name="Zhao M."/>
            <person name="Scheffler B.E."/>
            <person name="Stack J.C."/>
            <person name="Feltus F.A."/>
            <person name="Mustiga G.M."/>
            <person name="Amores F."/>
            <person name="Phillips W."/>
            <person name="Marelli J.P."/>
            <person name="May G.D."/>
            <person name="Shapiro H."/>
            <person name="Ma J."/>
            <person name="Bustamante C.D."/>
            <person name="Schnell R.J."/>
            <person name="Main D."/>
            <person name="Gilbert D."/>
            <person name="Parida L."/>
            <person name="Kuhn D.N."/>
        </authorList>
    </citation>
    <scope>NUCLEOTIDE SEQUENCE [LARGE SCALE GENOMIC DNA]</scope>
    <source>
        <strain evidence="2">cv. Matina 1-6</strain>
    </source>
</reference>
<gene>
    <name evidence="1" type="ORF">TCM_042441</name>
</gene>
<evidence type="ECO:0000313" key="1">
    <source>
        <dbReference type="EMBL" id="EOY17673.1"/>
    </source>
</evidence>
<evidence type="ECO:0000313" key="2">
    <source>
        <dbReference type="Proteomes" id="UP000026915"/>
    </source>
</evidence>
<protein>
    <submittedName>
        <fullName evidence="1">Uncharacterized protein</fullName>
    </submittedName>
</protein>
<dbReference type="InParanoid" id="A0A061FLC6"/>
<dbReference type="AlphaFoldDB" id="A0A061FLC6"/>
<dbReference type="Proteomes" id="UP000026915">
    <property type="component" value="Chromosome 10"/>
</dbReference>